<accession>A0ABU2NHW3</accession>
<dbReference type="EMBL" id="JAVREJ010000035">
    <property type="protein sequence ID" value="MDT0353553.1"/>
    <property type="molecule type" value="Genomic_DNA"/>
</dbReference>
<gene>
    <name evidence="2" type="ORF">RM445_29075</name>
</gene>
<dbReference type="Pfam" id="PF13560">
    <property type="entry name" value="HTH_31"/>
    <property type="match status" value="1"/>
</dbReference>
<feature type="domain" description="HTH cro/C1-type" evidence="1">
    <location>
        <begin position="25"/>
        <end position="69"/>
    </location>
</feature>
<keyword evidence="3" id="KW-1185">Reference proteome</keyword>
<reference evidence="3" key="1">
    <citation type="submission" date="2023-07" db="EMBL/GenBank/DDBJ databases">
        <title>30 novel species of actinomycetes from the DSMZ collection.</title>
        <authorList>
            <person name="Nouioui I."/>
        </authorList>
    </citation>
    <scope>NUCLEOTIDE SEQUENCE [LARGE SCALE GENOMIC DNA]</scope>
    <source>
        <strain evidence="3">DSM 45834</strain>
    </source>
</reference>
<sequence length="282" mass="31290">MDNASALRRQLLAELRHLRPPHVVTQRQIADALDWSPSKVTRIENGSVSISVTDLRALLGYYGVSDGGVVDGLVDLARRSRRARSPFATFGDVFSPDALRFFDYEQSATWIGSIELLVVPGLLQTAEYAGAVMDVHDVGAEKAQRFVSSRALRQQVLDRSDPPTLSFIVDESVLLRAIGGRAVMRAQLEHLLEVAKRPNVAIRIIPLALGEHVGLRGPFVLLRFSGTNDPDVVYIEQRRGDAIFQDEVEVTANHQRLFAELEKRAASPTDLQAYVERAIDRL</sequence>
<dbReference type="SUPFAM" id="SSF47413">
    <property type="entry name" value="lambda repressor-like DNA-binding domains"/>
    <property type="match status" value="1"/>
</dbReference>
<dbReference type="RefSeq" id="WP_311560064.1">
    <property type="nucleotide sequence ID" value="NZ_JAVREJ010000035.1"/>
</dbReference>
<dbReference type="PROSITE" id="PS50943">
    <property type="entry name" value="HTH_CROC1"/>
    <property type="match status" value="1"/>
</dbReference>
<organism evidence="2 3">
    <name type="scientific">Pseudonocardia charpentierae</name>
    <dbReference type="NCBI Taxonomy" id="3075545"/>
    <lineage>
        <taxon>Bacteria</taxon>
        <taxon>Bacillati</taxon>
        <taxon>Actinomycetota</taxon>
        <taxon>Actinomycetes</taxon>
        <taxon>Pseudonocardiales</taxon>
        <taxon>Pseudonocardiaceae</taxon>
        <taxon>Pseudonocardia</taxon>
    </lineage>
</organism>
<comment type="caution">
    <text evidence="2">The sequence shown here is derived from an EMBL/GenBank/DDBJ whole genome shotgun (WGS) entry which is preliminary data.</text>
</comment>
<evidence type="ECO:0000259" key="1">
    <source>
        <dbReference type="PROSITE" id="PS50943"/>
    </source>
</evidence>
<dbReference type="Proteomes" id="UP001183202">
    <property type="component" value="Unassembled WGS sequence"/>
</dbReference>
<dbReference type="InterPro" id="IPR043917">
    <property type="entry name" value="DUF5753"/>
</dbReference>
<dbReference type="InterPro" id="IPR010982">
    <property type="entry name" value="Lambda_DNA-bd_dom_sf"/>
</dbReference>
<dbReference type="SMART" id="SM00530">
    <property type="entry name" value="HTH_XRE"/>
    <property type="match status" value="1"/>
</dbReference>
<protein>
    <submittedName>
        <fullName evidence="2">Helix-turn-helix transcriptional regulator</fullName>
    </submittedName>
</protein>
<proteinExistence type="predicted"/>
<dbReference type="Gene3D" id="1.10.260.40">
    <property type="entry name" value="lambda repressor-like DNA-binding domains"/>
    <property type="match status" value="1"/>
</dbReference>
<dbReference type="InterPro" id="IPR001387">
    <property type="entry name" value="Cro/C1-type_HTH"/>
</dbReference>
<evidence type="ECO:0000313" key="2">
    <source>
        <dbReference type="EMBL" id="MDT0353553.1"/>
    </source>
</evidence>
<evidence type="ECO:0000313" key="3">
    <source>
        <dbReference type="Proteomes" id="UP001183202"/>
    </source>
</evidence>
<name>A0ABU2NHW3_9PSEU</name>
<dbReference type="CDD" id="cd00093">
    <property type="entry name" value="HTH_XRE"/>
    <property type="match status" value="1"/>
</dbReference>
<dbReference type="Pfam" id="PF19054">
    <property type="entry name" value="DUF5753"/>
    <property type="match status" value="1"/>
</dbReference>